<dbReference type="AlphaFoldDB" id="G0LWW1"/>
<dbReference type="Gene3D" id="2.40.50.140">
    <property type="entry name" value="Nucleic acid-binding proteins"/>
    <property type="match status" value="2"/>
</dbReference>
<accession>G0LWW1</accession>
<proteinExistence type="predicted"/>
<gene>
    <name evidence="2" type="primary">rfa1</name>
</gene>
<protein>
    <submittedName>
        <fullName evidence="2">Replication factor A protein 1 homolog</fullName>
    </submittedName>
</protein>
<sequence>KGLSTTNSTVLITNPSLPEATELSEWYSTGGSQLEFNSLASQTGGSINIKEAQKSLEEIKSDKTLGLKKILAKRKYLEVAIIGVVIDVQNHLTPTYRYILPIRITDHSDSVWMNCFDETAALILGMPADDFRKLRDIDPYGYENHIKNQLWSLTYLKVRTQLKTFNEKTVVNYNLVAIFRN</sequence>
<dbReference type="EMBL" id="FR838021">
    <property type="protein sequence ID" value="CCA30601.1"/>
    <property type="molecule type" value="Genomic_DNA"/>
</dbReference>
<feature type="non-terminal residue" evidence="2">
    <location>
        <position position="1"/>
    </location>
</feature>
<dbReference type="InterPro" id="IPR012340">
    <property type="entry name" value="NA-bd_OB-fold"/>
</dbReference>
<evidence type="ECO:0000259" key="1">
    <source>
        <dbReference type="Pfam" id="PF08646"/>
    </source>
</evidence>
<feature type="domain" description="Replication factor A C-terminal" evidence="1">
    <location>
        <begin position="90"/>
        <end position="177"/>
    </location>
</feature>
<dbReference type="InterPro" id="IPR013955">
    <property type="entry name" value="Rep_factor-A_C"/>
</dbReference>
<name>G0LWW1_9GLOM</name>
<dbReference type="SUPFAM" id="SSF50249">
    <property type="entry name" value="Nucleic acid-binding proteins"/>
    <property type="match status" value="1"/>
</dbReference>
<dbReference type="Pfam" id="PF08646">
    <property type="entry name" value="Rep_fac-A_C"/>
    <property type="match status" value="1"/>
</dbReference>
<organism evidence="2">
    <name type="scientific">Entrophospora etunicata</name>
    <dbReference type="NCBI Taxonomy" id="937382"/>
    <lineage>
        <taxon>Eukaryota</taxon>
        <taxon>Fungi</taxon>
        <taxon>Fungi incertae sedis</taxon>
        <taxon>Mucoromycota</taxon>
        <taxon>Glomeromycotina</taxon>
        <taxon>Glomeromycetes</taxon>
        <taxon>Entrophosporales</taxon>
        <taxon>Entrophosporaceae</taxon>
        <taxon>Entrophospora</taxon>
    </lineage>
</organism>
<evidence type="ECO:0000313" key="2">
    <source>
        <dbReference type="EMBL" id="CCA30601.1"/>
    </source>
</evidence>
<reference evidence="2" key="1">
    <citation type="journal article" date="2011" name="Genome Biol. Evol.">
        <title>Conserved meiotic machinery in Glomus spp., a putatively ancient asexual fungal lineage.</title>
        <authorList>
            <person name="Halary S."/>
            <person name="Malik S.B."/>
            <person name="Lildhar L."/>
            <person name="Slamovits C.H."/>
            <person name="Hijri M."/>
            <person name="Corradi N."/>
        </authorList>
    </citation>
    <scope>NUCLEOTIDE SEQUENCE</scope>
</reference>